<evidence type="ECO:0000256" key="7">
    <source>
        <dbReference type="ARBA" id="ARBA00022692"/>
    </source>
</evidence>
<dbReference type="RefSeq" id="WP_035516428.1">
    <property type="nucleotide sequence ID" value="NZ_KN234765.1"/>
</dbReference>
<dbReference type="STRING" id="1265313.HRUBRA_00947"/>
<dbReference type="PANTHER" id="PTHR32024:SF2">
    <property type="entry name" value="TRK SYSTEM POTASSIUM UPTAKE PROTEIN TRKG-RELATED"/>
    <property type="match status" value="1"/>
</dbReference>
<keyword evidence="4 12" id="KW-1003">Cell membrane</keyword>
<feature type="binding site" evidence="13">
    <location>
        <position position="111"/>
    </location>
    <ligand>
        <name>K(+)</name>
        <dbReference type="ChEBI" id="CHEBI:29103"/>
    </ligand>
</feature>
<keyword evidence="9 14" id="KW-1133">Transmembrane helix</keyword>
<feature type="binding site" evidence="13">
    <location>
        <position position="317"/>
    </location>
    <ligand>
        <name>K(+)</name>
        <dbReference type="ChEBI" id="CHEBI:29103"/>
    </ligand>
</feature>
<feature type="binding site" evidence="13">
    <location>
        <position position="318"/>
    </location>
    <ligand>
        <name>K(+)</name>
        <dbReference type="ChEBI" id="CHEBI:29103"/>
    </ligand>
</feature>
<comment type="subcellular location">
    <subcellularLocation>
        <location evidence="1 12">Cell inner membrane</location>
        <topology evidence="1 12">Multi-pass membrane protein</topology>
    </subcellularLocation>
</comment>
<evidence type="ECO:0000256" key="2">
    <source>
        <dbReference type="ARBA" id="ARBA00009137"/>
    </source>
</evidence>
<gene>
    <name evidence="15" type="ORF">HRUBRA_00947</name>
</gene>
<feature type="binding site" evidence="13">
    <location>
        <position position="220"/>
    </location>
    <ligand>
        <name>K(+)</name>
        <dbReference type="ChEBI" id="CHEBI:29103"/>
    </ligand>
</feature>
<evidence type="ECO:0000256" key="1">
    <source>
        <dbReference type="ARBA" id="ARBA00004429"/>
    </source>
</evidence>
<keyword evidence="6 12" id="KW-0633">Potassium transport</keyword>
<dbReference type="NCBIfam" id="TIGR00933">
    <property type="entry name" value="2a38"/>
    <property type="match status" value="1"/>
</dbReference>
<keyword evidence="11 12" id="KW-0472">Membrane</keyword>
<dbReference type="GO" id="GO:0005886">
    <property type="term" value="C:plasma membrane"/>
    <property type="evidence" value="ECO:0007669"/>
    <property type="project" value="UniProtKB-SubCell"/>
</dbReference>
<feature type="transmembrane region" description="Helical" evidence="14">
    <location>
        <begin position="421"/>
        <end position="444"/>
    </location>
</feature>
<evidence type="ECO:0000256" key="14">
    <source>
        <dbReference type="SAM" id="Phobius"/>
    </source>
</evidence>
<dbReference type="InterPro" id="IPR004772">
    <property type="entry name" value="TrkH"/>
</dbReference>
<evidence type="ECO:0000256" key="12">
    <source>
        <dbReference type="PIRNR" id="PIRNR006247"/>
    </source>
</evidence>
<keyword evidence="8 12" id="KW-0630">Potassium</keyword>
<dbReference type="PIRSF" id="PIRSF006247">
    <property type="entry name" value="TrkH"/>
    <property type="match status" value="1"/>
</dbReference>
<dbReference type="GO" id="GO:0015379">
    <property type="term" value="F:potassium:chloride symporter activity"/>
    <property type="evidence" value="ECO:0007669"/>
    <property type="project" value="InterPro"/>
</dbReference>
<proteinExistence type="inferred from homology"/>
<comment type="function">
    <text evidence="12">Low-affinity potassium transport system. Interacts with Trk system potassium uptake protein TrkA.</text>
</comment>
<feature type="transmembrane region" description="Helical" evidence="14">
    <location>
        <begin position="456"/>
        <end position="480"/>
    </location>
</feature>
<evidence type="ECO:0000256" key="9">
    <source>
        <dbReference type="ARBA" id="ARBA00022989"/>
    </source>
</evidence>
<evidence type="ECO:0000256" key="10">
    <source>
        <dbReference type="ARBA" id="ARBA00023065"/>
    </source>
</evidence>
<keyword evidence="13" id="KW-0479">Metal-binding</keyword>
<reference evidence="15 16" key="1">
    <citation type="journal article" date="2014" name="Genome Announc.">
        <title>Genome Sequence of Gammaproteobacterial Pseudohaliea rubra Type Strain DSM 19751, Isolated from Coastal Seawater of the Mediterranean Sea.</title>
        <authorList>
            <person name="Spring S."/>
            <person name="Fiebig A."/>
            <person name="Riedel T."/>
            <person name="Goker M."/>
            <person name="Klenk H.P."/>
        </authorList>
    </citation>
    <scope>NUCLEOTIDE SEQUENCE [LARGE SCALE GENOMIC DNA]</scope>
    <source>
        <strain evidence="15 16">DSM 19751</strain>
    </source>
</reference>
<feature type="transmembrane region" description="Helical" evidence="14">
    <location>
        <begin position="392"/>
        <end position="415"/>
    </location>
</feature>
<protein>
    <recommendedName>
        <fullName evidence="12">Trk system potassium uptake protein</fullName>
    </recommendedName>
</protein>
<feature type="transmembrane region" description="Helical" evidence="14">
    <location>
        <begin position="38"/>
        <end position="57"/>
    </location>
</feature>
<keyword evidence="5 12" id="KW-0997">Cell inner membrane</keyword>
<comment type="similarity">
    <text evidence="2 12">Belongs to the TrkH potassium transport family.</text>
</comment>
<dbReference type="Proteomes" id="UP000029640">
    <property type="component" value="Unassembled WGS sequence"/>
</dbReference>
<feature type="transmembrane region" description="Helical" evidence="14">
    <location>
        <begin position="133"/>
        <end position="161"/>
    </location>
</feature>
<accession>A0A095VSI0</accession>
<keyword evidence="10 12" id="KW-0406">Ion transport</keyword>
<dbReference type="PATRIC" id="fig|1265313.6.peg.933"/>
<dbReference type="EMBL" id="AUVB01000026">
    <property type="protein sequence ID" value="KGE04422.1"/>
    <property type="molecule type" value="Genomic_DNA"/>
</dbReference>
<feature type="binding site" evidence="13">
    <location>
        <position position="434"/>
    </location>
    <ligand>
        <name>K(+)</name>
        <dbReference type="ChEBI" id="CHEBI:29103"/>
    </ligand>
</feature>
<keyword evidence="16" id="KW-1185">Reference proteome</keyword>
<feature type="transmembrane region" description="Helical" evidence="14">
    <location>
        <begin position="331"/>
        <end position="353"/>
    </location>
</feature>
<name>A0A095VSI0_9GAMM</name>
<feature type="transmembrane region" description="Helical" evidence="14">
    <location>
        <begin position="276"/>
        <end position="294"/>
    </location>
</feature>
<feature type="binding site" evidence="13">
    <location>
        <position position="112"/>
    </location>
    <ligand>
        <name>K(+)</name>
        <dbReference type="ChEBI" id="CHEBI:29103"/>
    </ligand>
</feature>
<evidence type="ECO:0000313" key="15">
    <source>
        <dbReference type="EMBL" id="KGE04422.1"/>
    </source>
</evidence>
<keyword evidence="3 12" id="KW-0813">Transport</keyword>
<evidence type="ECO:0000313" key="16">
    <source>
        <dbReference type="Proteomes" id="UP000029640"/>
    </source>
</evidence>
<feature type="transmembrane region" description="Helical" evidence="14">
    <location>
        <begin position="69"/>
        <end position="90"/>
    </location>
</feature>
<evidence type="ECO:0000256" key="11">
    <source>
        <dbReference type="ARBA" id="ARBA00023136"/>
    </source>
</evidence>
<evidence type="ECO:0000256" key="4">
    <source>
        <dbReference type="ARBA" id="ARBA00022475"/>
    </source>
</evidence>
<feature type="binding site" evidence="13">
    <location>
        <position position="221"/>
    </location>
    <ligand>
        <name>K(+)</name>
        <dbReference type="ChEBI" id="CHEBI:29103"/>
    </ligand>
</feature>
<keyword evidence="7 14" id="KW-0812">Transmembrane</keyword>
<evidence type="ECO:0000256" key="8">
    <source>
        <dbReference type="ARBA" id="ARBA00022958"/>
    </source>
</evidence>
<comment type="caution">
    <text evidence="15">The sequence shown here is derived from an EMBL/GenBank/DDBJ whole genome shotgun (WGS) entry which is preliminary data.</text>
</comment>
<evidence type="ECO:0000256" key="13">
    <source>
        <dbReference type="PIRSR" id="PIRSR006247-1"/>
    </source>
</evidence>
<evidence type="ECO:0000256" key="6">
    <source>
        <dbReference type="ARBA" id="ARBA00022538"/>
    </source>
</evidence>
<dbReference type="AlphaFoldDB" id="A0A095VSI0"/>
<dbReference type="PANTHER" id="PTHR32024">
    <property type="entry name" value="TRK SYSTEM POTASSIUM UPTAKE PROTEIN TRKG-RELATED"/>
    <property type="match status" value="1"/>
</dbReference>
<feature type="transmembrane region" description="Helical" evidence="14">
    <location>
        <begin position="182"/>
        <end position="203"/>
    </location>
</feature>
<evidence type="ECO:0000256" key="5">
    <source>
        <dbReference type="ARBA" id="ARBA00022519"/>
    </source>
</evidence>
<dbReference type="HOGENOM" id="CLU_030708_0_2_6"/>
<sequence>MQLAISLRILGLLLTLFSSAQLVPLVVAVVAEDETVPGFLTAFAITLSSGLLLWLTLSGAQRELRIRDGFLITSLFWTVLGLFGALPFALTGSLDVSPVDAVFESVSGLTTTGATVLVGLDDLPTSLLLYRQLLQWLGGIGIIVVAVAILPMLGIGGMQLYRAETPGPSKDSKLTPRIAETAKALFIIYLALTITCGLAYFAAGMTPFDALCHALSTVAIGGFSTHDASMGYFDSNPIYLICTLFMLVSAISFGMHYSAWSRRTLSHYRQDSETRFFGSAMLVCGTATIAYLIASGTLEVEDGIVHGLFQAVSITTTTGFATHDFAAWPGFLPMMLIMFSFMGGCVGSTGGGIKAMRLMLIYKQGIRELKQLVHPHAVIPLKVGNRRVEATVVSAVWSFFAVYTFVFIVLMLVLMATGLDFLTAFSAMAATLNNLGPGLGAVSANYADIGDFAKGVLCLAMLLGRLEIFTLLVLFTPMFWRQ</sequence>
<evidence type="ECO:0000256" key="3">
    <source>
        <dbReference type="ARBA" id="ARBA00022448"/>
    </source>
</evidence>
<dbReference type="InterPro" id="IPR003445">
    <property type="entry name" value="Cat_transpt"/>
</dbReference>
<feature type="transmembrane region" description="Helical" evidence="14">
    <location>
        <begin position="238"/>
        <end position="255"/>
    </location>
</feature>
<dbReference type="OrthoDB" id="9810952at2"/>
<dbReference type="GO" id="GO:0046872">
    <property type="term" value="F:metal ion binding"/>
    <property type="evidence" value="ECO:0007669"/>
    <property type="project" value="UniProtKB-KW"/>
</dbReference>
<organism evidence="15 16">
    <name type="scientific">Pseudohaliea rubra DSM 19751</name>
    <dbReference type="NCBI Taxonomy" id="1265313"/>
    <lineage>
        <taxon>Bacteria</taxon>
        <taxon>Pseudomonadati</taxon>
        <taxon>Pseudomonadota</taxon>
        <taxon>Gammaproteobacteria</taxon>
        <taxon>Cellvibrionales</taxon>
        <taxon>Halieaceae</taxon>
        <taxon>Pseudohaliea</taxon>
    </lineage>
</organism>
<dbReference type="eggNOG" id="COG0168">
    <property type="taxonomic scope" value="Bacteria"/>
</dbReference>
<dbReference type="Pfam" id="PF02386">
    <property type="entry name" value="TrkH"/>
    <property type="match status" value="1"/>
</dbReference>
<feature type="binding site" evidence="13">
    <location>
        <position position="435"/>
    </location>
    <ligand>
        <name>K(+)</name>
        <dbReference type="ChEBI" id="CHEBI:29103"/>
    </ligand>
</feature>